<dbReference type="EMBL" id="FN657280">
    <property type="protein sequence ID" value="CBY42564.1"/>
    <property type="molecule type" value="Genomic_DNA"/>
</dbReference>
<feature type="region of interest" description="Disordered" evidence="1">
    <location>
        <begin position="1"/>
        <end position="58"/>
    </location>
</feature>
<feature type="non-terminal residue" evidence="2">
    <location>
        <position position="58"/>
    </location>
</feature>
<gene>
    <name evidence="2" type="ORF">GSOID_T00026265001</name>
</gene>
<protein>
    <submittedName>
        <fullName evidence="2">Uncharacterized protein</fullName>
    </submittedName>
</protein>
<evidence type="ECO:0000313" key="2">
    <source>
        <dbReference type="EMBL" id="CBY42564.1"/>
    </source>
</evidence>
<dbReference type="AlphaFoldDB" id="E4Z4D6"/>
<name>E4Z4D6_OIKDI</name>
<evidence type="ECO:0000256" key="1">
    <source>
        <dbReference type="SAM" id="MobiDB-lite"/>
    </source>
</evidence>
<proteinExistence type="predicted"/>
<reference evidence="2" key="1">
    <citation type="journal article" date="2010" name="Science">
        <title>Plasticity of animal genome architecture unmasked by rapid evolution of a pelagic tunicate.</title>
        <authorList>
            <person name="Denoeud F."/>
            <person name="Henriet S."/>
            <person name="Mungpakdee S."/>
            <person name="Aury J.M."/>
            <person name="Da Silva C."/>
            <person name="Brinkmann H."/>
            <person name="Mikhaleva J."/>
            <person name="Olsen L.C."/>
            <person name="Jubin C."/>
            <person name="Canestro C."/>
            <person name="Bouquet J.M."/>
            <person name="Danks G."/>
            <person name="Poulain J."/>
            <person name="Campsteijn C."/>
            <person name="Adamski M."/>
            <person name="Cross I."/>
            <person name="Yadetie F."/>
            <person name="Muffato M."/>
            <person name="Louis A."/>
            <person name="Butcher S."/>
            <person name="Tsagkogeorga G."/>
            <person name="Konrad A."/>
            <person name="Singh S."/>
            <person name="Jensen M.F."/>
            <person name="Cong E.H."/>
            <person name="Eikeseth-Otteraa H."/>
            <person name="Noel B."/>
            <person name="Anthouard V."/>
            <person name="Porcel B.M."/>
            <person name="Kachouri-Lafond R."/>
            <person name="Nishino A."/>
            <person name="Ugolini M."/>
            <person name="Chourrout P."/>
            <person name="Nishida H."/>
            <person name="Aasland R."/>
            <person name="Huzurbazar S."/>
            <person name="Westhof E."/>
            <person name="Delsuc F."/>
            <person name="Lehrach H."/>
            <person name="Reinhardt R."/>
            <person name="Weissenbach J."/>
            <person name="Roy S.W."/>
            <person name="Artiguenave F."/>
            <person name="Postlethwait J.H."/>
            <person name="Manak J.R."/>
            <person name="Thompson E.M."/>
            <person name="Jaillon O."/>
            <person name="Du Pasquier L."/>
            <person name="Boudinot P."/>
            <person name="Liberles D.A."/>
            <person name="Volff J.N."/>
            <person name="Philippe H."/>
            <person name="Lenhard B."/>
            <person name="Roest Crollius H."/>
            <person name="Wincker P."/>
            <person name="Chourrout D."/>
        </authorList>
    </citation>
    <scope>NUCLEOTIDE SEQUENCE [LARGE SCALE GENOMIC DNA]</scope>
</reference>
<dbReference type="Proteomes" id="UP000011014">
    <property type="component" value="Unassembled WGS sequence"/>
</dbReference>
<sequence>MSEEEKNKTEAQVPAPVVSDSAPTPVLPKVDISPDQTPLESPEAEDLPDRTIPIKNSQ</sequence>
<organism evidence="2">
    <name type="scientific">Oikopleura dioica</name>
    <name type="common">Tunicate</name>
    <dbReference type="NCBI Taxonomy" id="34765"/>
    <lineage>
        <taxon>Eukaryota</taxon>
        <taxon>Metazoa</taxon>
        <taxon>Chordata</taxon>
        <taxon>Tunicata</taxon>
        <taxon>Appendicularia</taxon>
        <taxon>Copelata</taxon>
        <taxon>Oikopleuridae</taxon>
        <taxon>Oikopleura</taxon>
    </lineage>
</organism>
<accession>E4Z4D6</accession>